<protein>
    <submittedName>
        <fullName evidence="2">Uncharacterized protein</fullName>
    </submittedName>
</protein>
<evidence type="ECO:0000313" key="2">
    <source>
        <dbReference type="EMBL" id="MCG5030716.1"/>
    </source>
</evidence>
<dbReference type="EMBL" id="JAKNCT010000004">
    <property type="protein sequence ID" value="MCG5030716.1"/>
    <property type="molecule type" value="Genomic_DNA"/>
</dbReference>
<proteinExistence type="predicted"/>
<evidence type="ECO:0000256" key="1">
    <source>
        <dbReference type="SAM" id="Phobius"/>
    </source>
</evidence>
<organism evidence="2 3">
    <name type="scientific">Mesosutterella porci</name>
    <dbReference type="NCBI Taxonomy" id="2915351"/>
    <lineage>
        <taxon>Bacteria</taxon>
        <taxon>Pseudomonadati</taxon>
        <taxon>Pseudomonadota</taxon>
        <taxon>Betaproteobacteria</taxon>
        <taxon>Burkholderiales</taxon>
        <taxon>Sutterellaceae</taxon>
        <taxon>Mesosutterella</taxon>
    </lineage>
</organism>
<feature type="transmembrane region" description="Helical" evidence="1">
    <location>
        <begin position="83"/>
        <end position="101"/>
    </location>
</feature>
<sequence>MPESVITRCSQKGVRVLVYGRSKSRPGEPERLLFEVKGALESWSPERVTVTDFSGLEADYGPDGREDDDTDLIERLRAGDSKAIWSVFFLAAVLLVAWATGSL</sequence>
<keyword evidence="1" id="KW-0472">Membrane</keyword>
<keyword evidence="1" id="KW-0812">Transmembrane</keyword>
<name>A0ABS9MQ33_9BURK</name>
<evidence type="ECO:0000313" key="3">
    <source>
        <dbReference type="Proteomes" id="UP001297600"/>
    </source>
</evidence>
<reference evidence="2 3" key="1">
    <citation type="submission" date="2022-02" db="EMBL/GenBank/DDBJ databases">
        <title>Mesosutterella porci, a novel member of the family Sutterellaceae from pig feces.</title>
        <authorList>
            <person name="Wylensek D."/>
            <person name="Clavel T."/>
        </authorList>
    </citation>
    <scope>NUCLEOTIDE SEQUENCE [LARGE SCALE GENOMIC DNA]</scope>
    <source>
        <strain evidence="3">oilRF-744-wt-GAM-9</strain>
    </source>
</reference>
<dbReference type="RefSeq" id="WP_237978369.1">
    <property type="nucleotide sequence ID" value="NZ_JAKNCT010000004.1"/>
</dbReference>
<comment type="caution">
    <text evidence="2">The sequence shown here is derived from an EMBL/GenBank/DDBJ whole genome shotgun (WGS) entry which is preliminary data.</text>
</comment>
<gene>
    <name evidence="2" type="ORF">MAF45_04555</name>
</gene>
<keyword evidence="3" id="KW-1185">Reference proteome</keyword>
<dbReference type="Proteomes" id="UP001297600">
    <property type="component" value="Unassembled WGS sequence"/>
</dbReference>
<accession>A0ABS9MQ33</accession>
<keyword evidence="1" id="KW-1133">Transmembrane helix</keyword>